<dbReference type="EMBL" id="MN850648">
    <property type="protein sequence ID" value="QHR76159.1"/>
    <property type="molecule type" value="Genomic_DNA"/>
</dbReference>
<dbReference type="Proteomes" id="UP000465025">
    <property type="component" value="Segment"/>
</dbReference>
<evidence type="ECO:0000256" key="1">
    <source>
        <dbReference type="SAM" id="Phobius"/>
    </source>
</evidence>
<protein>
    <submittedName>
        <fullName evidence="2">Uncharacterized protein</fullName>
    </submittedName>
</protein>
<keyword evidence="1" id="KW-0472">Membrane</keyword>
<evidence type="ECO:0000313" key="3">
    <source>
        <dbReference type="Proteomes" id="UP000465025"/>
    </source>
</evidence>
<proteinExistence type="predicted"/>
<evidence type="ECO:0000313" key="2">
    <source>
        <dbReference type="EMBL" id="QHR76159.1"/>
    </source>
</evidence>
<gene>
    <name evidence="2" type="ORF">anhysbys_263</name>
</gene>
<reference evidence="3" key="1">
    <citation type="submission" date="2019-12" db="EMBL/GenBank/DDBJ databases">
        <authorList>
            <person name="Olsen N.S."/>
            <person name="Junco L.M.F."/>
            <person name="Kot W."/>
            <person name="Hansen L.H."/>
        </authorList>
    </citation>
    <scope>NUCLEOTIDE SEQUENCE [LARGE SCALE GENOMIC DNA]</scope>
</reference>
<feature type="transmembrane region" description="Helical" evidence="1">
    <location>
        <begin position="20"/>
        <end position="41"/>
    </location>
</feature>
<keyword evidence="3" id="KW-1185">Reference proteome</keyword>
<keyword evidence="1" id="KW-1133">Transmembrane helix</keyword>
<keyword evidence="1" id="KW-0812">Transmembrane</keyword>
<organism evidence="2 3">
    <name type="scientific">Escherichia phage anhysbys</name>
    <dbReference type="NCBI Taxonomy" id="2696383"/>
    <lineage>
        <taxon>Viruses</taxon>
        <taxon>Duplodnaviria</taxon>
        <taxon>Heunggongvirae</taxon>
        <taxon>Uroviricota</taxon>
        <taxon>Caudoviricetes</taxon>
        <taxon>Stephanstirmvirinae</taxon>
        <taxon>Phapecoctavirus</taxon>
        <taxon>Phapecoctavirus anhysbys</taxon>
    </lineage>
</organism>
<accession>A0A6B9XIW9</accession>
<name>A0A6B9XIW9_9CAUD</name>
<sequence length="42" mass="4372">MNIDISPILHTLVATTLQAIAGLLLGDWVIGAVMGCTFFAAL</sequence>